<keyword evidence="4 9" id="KW-0349">Heme</keyword>
<accession>A0A1D9LF29</accession>
<name>A0A1D9LF29_9NEIS</name>
<sequence length="158" mass="18567">MQGDKKVIKYLNQILKNELTAINQYFLHARMYKNWGLKKLNEHEYEESIDEMKHADKLIERVLFLEGLPNLQDLGKLHIGENPKEMLECDLKLELEALPLLREAIAYCETSKDYVSRDMLEDILESEEEHVDWLETQLGLIEKVGLQNYLQSQMEDAS</sequence>
<dbReference type="InterPro" id="IPR008331">
    <property type="entry name" value="Ferritin_DPS_dom"/>
</dbReference>
<evidence type="ECO:0000256" key="3">
    <source>
        <dbReference type="ARBA" id="ARBA00022434"/>
    </source>
</evidence>
<dbReference type="InterPro" id="IPR009078">
    <property type="entry name" value="Ferritin-like_SF"/>
</dbReference>
<dbReference type="PANTHER" id="PTHR30295:SF0">
    <property type="entry name" value="BACTERIOFERRITIN"/>
    <property type="match status" value="1"/>
</dbReference>
<reference evidence="12 14" key="2">
    <citation type="submission" date="2024-05" db="EMBL/GenBank/DDBJ databases">
        <authorList>
            <person name="De Oliveira J.P."/>
            <person name="Noriler S.A."/>
            <person name="De Oliveira A.G."/>
            <person name="Sipoli D.S."/>
        </authorList>
    </citation>
    <scope>NUCLEOTIDE SEQUENCE [LARGE SCALE GENOMIC DNA]</scope>
    <source>
        <strain evidence="12 14">LABIM189</strain>
    </source>
</reference>
<evidence type="ECO:0000313" key="14">
    <source>
        <dbReference type="Proteomes" id="UP001455709"/>
    </source>
</evidence>
<dbReference type="AlphaFoldDB" id="A0A1D9LF29"/>
<dbReference type="Proteomes" id="UP001455709">
    <property type="component" value="Unassembled WGS sequence"/>
</dbReference>
<dbReference type="STRING" id="1108595.BKX93_07735"/>
<dbReference type="InterPro" id="IPR002024">
    <property type="entry name" value="Bacterioferritin"/>
</dbReference>
<evidence type="ECO:0000256" key="9">
    <source>
        <dbReference type="RuleBase" id="RU000623"/>
    </source>
</evidence>
<dbReference type="GO" id="GO:0005829">
    <property type="term" value="C:cytosol"/>
    <property type="evidence" value="ECO:0007669"/>
    <property type="project" value="TreeGrafter"/>
</dbReference>
<dbReference type="PROSITE" id="PS50905">
    <property type="entry name" value="FERRITIN_LIKE"/>
    <property type="match status" value="1"/>
</dbReference>
<dbReference type="KEGG" id="cvc:BKX93_07735"/>
<keyword evidence="5 7" id="KW-0479">Metal-binding</keyword>
<dbReference type="GeneID" id="97477490"/>
<feature type="binding site" evidence="8">
    <location>
        <position position="94"/>
    </location>
    <ligand>
        <name>Fe cation</name>
        <dbReference type="ChEBI" id="CHEBI:24875"/>
        <label>2</label>
    </ligand>
</feature>
<feature type="domain" description="Ferritin-like diiron" evidence="10">
    <location>
        <begin position="1"/>
        <end position="145"/>
    </location>
</feature>
<evidence type="ECO:0000313" key="12">
    <source>
        <dbReference type="EMBL" id="MEO2218554.1"/>
    </source>
</evidence>
<reference evidence="11 13" key="1">
    <citation type="submission" date="2016-10" db="EMBL/GenBank/DDBJ databases">
        <title>Chromobacterium muskegensis sp. nov., an insecticidal bacterium isolated from Sphagnum bogs.</title>
        <authorList>
            <person name="Sparks M.E."/>
            <person name="Blackburn M.B."/>
            <person name="Gundersen-Rindal D.E."/>
            <person name="Mitchell A."/>
            <person name="Farrar R."/>
            <person name="Kuhar D."/>
        </authorList>
    </citation>
    <scope>NUCLEOTIDE SEQUENCE [LARGE SCALE GENOMIC DNA]</scope>
    <source>
        <strain evidence="11 13">21-1</strain>
    </source>
</reference>
<evidence type="ECO:0000259" key="10">
    <source>
        <dbReference type="PROSITE" id="PS50905"/>
    </source>
</evidence>
<feature type="binding site" evidence="8">
    <location>
        <position position="127"/>
    </location>
    <ligand>
        <name>Fe cation</name>
        <dbReference type="ChEBI" id="CHEBI:24875"/>
        <label>2</label>
    </ligand>
</feature>
<keyword evidence="3 7" id="KW-0409">Iron storage</keyword>
<dbReference type="PIRSF" id="PIRSF002560">
    <property type="entry name" value="Bacterioferritin"/>
    <property type="match status" value="1"/>
</dbReference>
<feature type="binding site" evidence="8">
    <location>
        <position position="127"/>
    </location>
    <ligand>
        <name>Fe cation</name>
        <dbReference type="ChEBI" id="CHEBI:24875"/>
        <label>1</label>
    </ligand>
</feature>
<feature type="binding site" evidence="8">
    <location>
        <position position="51"/>
    </location>
    <ligand>
        <name>Fe cation</name>
        <dbReference type="ChEBI" id="CHEBI:24875"/>
        <label>2</label>
    </ligand>
</feature>
<dbReference type="EMBL" id="JBDOJC010000001">
    <property type="protein sequence ID" value="MEO2218554.1"/>
    <property type="molecule type" value="Genomic_DNA"/>
</dbReference>
<evidence type="ECO:0000256" key="2">
    <source>
        <dbReference type="ARBA" id="ARBA00008093"/>
    </source>
</evidence>
<keyword evidence="6 7" id="KW-0408">Iron</keyword>
<comment type="cofactor">
    <cofactor evidence="1">
        <name>heme b</name>
        <dbReference type="ChEBI" id="CHEBI:60344"/>
    </cofactor>
</comment>
<organism evidence="11 13">
    <name type="scientific">Chromobacterium vaccinii</name>
    <dbReference type="NCBI Taxonomy" id="1108595"/>
    <lineage>
        <taxon>Bacteria</taxon>
        <taxon>Pseudomonadati</taxon>
        <taxon>Pseudomonadota</taxon>
        <taxon>Betaproteobacteria</taxon>
        <taxon>Neisseriales</taxon>
        <taxon>Chromobacteriaceae</taxon>
        <taxon>Chromobacterium</taxon>
    </lineage>
</organism>
<evidence type="ECO:0000256" key="7">
    <source>
        <dbReference type="PIRNR" id="PIRNR002560"/>
    </source>
</evidence>
<dbReference type="PROSITE" id="PS00549">
    <property type="entry name" value="BACTERIOFERRITIN"/>
    <property type="match status" value="1"/>
</dbReference>
<keyword evidence="12" id="KW-0560">Oxidoreductase</keyword>
<evidence type="ECO:0000313" key="11">
    <source>
        <dbReference type="EMBL" id="AOZ49899.1"/>
    </source>
</evidence>
<dbReference type="PRINTS" id="PR00601">
    <property type="entry name" value="BACFERRITIN"/>
</dbReference>
<protein>
    <recommendedName>
        <fullName evidence="7 9">Bacterioferritin</fullName>
    </recommendedName>
</protein>
<comment type="function">
    <text evidence="9">Iron-storage protein.</text>
</comment>
<dbReference type="GeneID" id="68841102"/>
<dbReference type="GO" id="GO:0140315">
    <property type="term" value="F:iron ion sequestering activity"/>
    <property type="evidence" value="ECO:0007669"/>
    <property type="project" value="UniProtKB-ARBA"/>
</dbReference>
<feature type="binding site" description="axial binding residue" evidence="8">
    <location>
        <position position="52"/>
    </location>
    <ligand>
        <name>heme b</name>
        <dbReference type="ChEBI" id="CHEBI:60344"/>
        <note>ligand shared between dimeric partners</note>
    </ligand>
    <ligandPart>
        <name>Fe</name>
        <dbReference type="ChEBI" id="CHEBI:18248"/>
    </ligandPart>
</feature>
<feature type="binding site" evidence="8">
    <location>
        <position position="54"/>
    </location>
    <ligand>
        <name>Fe cation</name>
        <dbReference type="ChEBI" id="CHEBI:24875"/>
        <label>1</label>
    </ligand>
</feature>
<evidence type="ECO:0000256" key="8">
    <source>
        <dbReference type="PIRSR" id="PIRSR002560-1"/>
    </source>
</evidence>
<dbReference type="GO" id="GO:0020037">
    <property type="term" value="F:heme binding"/>
    <property type="evidence" value="ECO:0007669"/>
    <property type="project" value="TreeGrafter"/>
</dbReference>
<gene>
    <name evidence="12" type="primary">bfr</name>
    <name evidence="12" type="ORF">ABGV49_15955</name>
    <name evidence="11" type="ORF">BKX93_07735</name>
</gene>
<dbReference type="GO" id="GO:0004322">
    <property type="term" value="F:ferroxidase activity"/>
    <property type="evidence" value="ECO:0007669"/>
    <property type="project" value="TreeGrafter"/>
</dbReference>
<dbReference type="FunFam" id="1.20.1260.10:FF:000005">
    <property type="entry name" value="Bacterioferritin"/>
    <property type="match status" value="1"/>
</dbReference>
<feature type="binding site" evidence="8">
    <location>
        <position position="51"/>
    </location>
    <ligand>
        <name>Fe cation</name>
        <dbReference type="ChEBI" id="CHEBI:24875"/>
        <label>1</label>
    </ligand>
</feature>
<evidence type="ECO:0000256" key="6">
    <source>
        <dbReference type="ARBA" id="ARBA00023004"/>
    </source>
</evidence>
<feature type="binding site" evidence="8">
    <location>
        <position position="130"/>
    </location>
    <ligand>
        <name>Fe cation</name>
        <dbReference type="ChEBI" id="CHEBI:24875"/>
        <label>2</label>
    </ligand>
</feature>
<evidence type="ECO:0000256" key="1">
    <source>
        <dbReference type="ARBA" id="ARBA00001970"/>
    </source>
</evidence>
<evidence type="ECO:0000256" key="5">
    <source>
        <dbReference type="ARBA" id="ARBA00022723"/>
    </source>
</evidence>
<proteinExistence type="inferred from homology"/>
<dbReference type="InterPro" id="IPR012347">
    <property type="entry name" value="Ferritin-like"/>
</dbReference>
<dbReference type="SUPFAM" id="SSF47240">
    <property type="entry name" value="Ferritin-like"/>
    <property type="match status" value="1"/>
</dbReference>
<feature type="binding site" evidence="8">
    <location>
        <position position="50"/>
    </location>
    <ligand>
        <name>Fe cation</name>
        <dbReference type="ChEBI" id="CHEBI:24875"/>
        <label>3</label>
    </ligand>
</feature>
<dbReference type="NCBIfam" id="TIGR00754">
    <property type="entry name" value="bfr"/>
    <property type="match status" value="1"/>
</dbReference>
<keyword evidence="14" id="KW-1185">Reference proteome</keyword>
<dbReference type="CDD" id="cd00907">
    <property type="entry name" value="Bacterioferritin"/>
    <property type="match status" value="1"/>
</dbReference>
<dbReference type="EMBL" id="CP017707">
    <property type="protein sequence ID" value="AOZ49899.1"/>
    <property type="molecule type" value="Genomic_DNA"/>
</dbReference>
<dbReference type="GO" id="GO:0008199">
    <property type="term" value="F:ferric iron binding"/>
    <property type="evidence" value="ECO:0007669"/>
    <property type="project" value="InterPro"/>
</dbReference>
<evidence type="ECO:0000256" key="4">
    <source>
        <dbReference type="ARBA" id="ARBA00022617"/>
    </source>
</evidence>
<dbReference type="RefSeq" id="WP_046155655.1">
    <property type="nucleotide sequence ID" value="NZ_CP017707.1"/>
</dbReference>
<dbReference type="Gene3D" id="1.20.1260.10">
    <property type="match status" value="1"/>
</dbReference>
<dbReference type="InterPro" id="IPR009040">
    <property type="entry name" value="Ferritin-like_diiron"/>
</dbReference>
<dbReference type="PANTHER" id="PTHR30295">
    <property type="entry name" value="BACTERIOFERRITIN"/>
    <property type="match status" value="1"/>
</dbReference>
<dbReference type="Proteomes" id="UP000178776">
    <property type="component" value="Chromosome"/>
</dbReference>
<dbReference type="Pfam" id="PF00210">
    <property type="entry name" value="Ferritin"/>
    <property type="match status" value="1"/>
</dbReference>
<evidence type="ECO:0000313" key="13">
    <source>
        <dbReference type="Proteomes" id="UP000178776"/>
    </source>
</evidence>
<dbReference type="GO" id="GO:0006826">
    <property type="term" value="P:iron ion transport"/>
    <property type="evidence" value="ECO:0007669"/>
    <property type="project" value="InterPro"/>
</dbReference>
<dbReference type="GO" id="GO:0006879">
    <property type="term" value="P:intracellular iron ion homeostasis"/>
    <property type="evidence" value="ECO:0007669"/>
    <property type="project" value="UniProtKB-KW"/>
</dbReference>
<feature type="binding site" evidence="8">
    <location>
        <position position="18"/>
    </location>
    <ligand>
        <name>Fe cation</name>
        <dbReference type="ChEBI" id="CHEBI:24875"/>
        <label>1</label>
    </ligand>
</feature>
<comment type="similarity">
    <text evidence="2 7 9">Belongs to the bacterioferritin family.</text>
</comment>